<feature type="compositionally biased region" description="Basic and acidic residues" evidence="1">
    <location>
        <begin position="206"/>
        <end position="217"/>
    </location>
</feature>
<feature type="compositionally biased region" description="Low complexity" evidence="1">
    <location>
        <begin position="52"/>
        <end position="66"/>
    </location>
</feature>
<feature type="compositionally biased region" description="Polar residues" evidence="1">
    <location>
        <begin position="97"/>
        <end position="113"/>
    </location>
</feature>
<feature type="region of interest" description="Disordered" evidence="1">
    <location>
        <begin position="1123"/>
        <end position="1194"/>
    </location>
</feature>
<feature type="compositionally biased region" description="Basic residues" evidence="1">
    <location>
        <begin position="1324"/>
        <end position="1342"/>
    </location>
</feature>
<feature type="compositionally biased region" description="Polar residues" evidence="1">
    <location>
        <begin position="881"/>
        <end position="905"/>
    </location>
</feature>
<evidence type="ECO:0000313" key="2">
    <source>
        <dbReference type="Proteomes" id="UP000515161"/>
    </source>
</evidence>
<feature type="compositionally biased region" description="Polar residues" evidence="1">
    <location>
        <begin position="1265"/>
        <end position="1277"/>
    </location>
</feature>
<feature type="region of interest" description="Disordered" evidence="1">
    <location>
        <begin position="1323"/>
        <end position="1349"/>
    </location>
</feature>
<evidence type="ECO:0000256" key="1">
    <source>
        <dbReference type="SAM" id="MobiDB-lite"/>
    </source>
</evidence>
<dbReference type="RefSeq" id="XP_034051949.1">
    <property type="nucleotide sequence ID" value="XM_034196058.1"/>
</dbReference>
<keyword evidence="2" id="KW-1185">Reference proteome</keyword>
<feature type="compositionally biased region" description="Basic residues" evidence="1">
    <location>
        <begin position="1063"/>
        <end position="1076"/>
    </location>
</feature>
<proteinExistence type="predicted"/>
<feature type="compositionally biased region" description="Basic and acidic residues" evidence="1">
    <location>
        <begin position="303"/>
        <end position="321"/>
    </location>
</feature>
<feature type="region of interest" description="Disordered" evidence="1">
    <location>
        <begin position="406"/>
        <end position="427"/>
    </location>
</feature>
<feature type="compositionally biased region" description="Polar residues" evidence="1">
    <location>
        <begin position="328"/>
        <end position="350"/>
    </location>
</feature>
<feature type="region of interest" description="Disordered" evidence="1">
    <location>
        <begin position="718"/>
        <end position="742"/>
    </location>
</feature>
<feature type="compositionally biased region" description="Acidic residues" evidence="1">
    <location>
        <begin position="723"/>
        <end position="735"/>
    </location>
</feature>
<feature type="compositionally biased region" description="Acidic residues" evidence="1">
    <location>
        <begin position="126"/>
        <end position="135"/>
    </location>
</feature>
<feature type="compositionally biased region" description="Polar residues" evidence="1">
    <location>
        <begin position="1182"/>
        <end position="1194"/>
    </location>
</feature>
<protein>
    <submittedName>
        <fullName evidence="3 4">Microtubule organization protein AKNA-like isoform X1</fullName>
    </submittedName>
</protein>
<accession>A0A6P8T3G7</accession>
<evidence type="ECO:0000313" key="4">
    <source>
        <dbReference type="RefSeq" id="XP_034051950.1"/>
    </source>
</evidence>
<organism evidence="2 4">
    <name type="scientific">Gymnodraco acuticeps</name>
    <name type="common">Antarctic dragonfish</name>
    <dbReference type="NCBI Taxonomy" id="8218"/>
    <lineage>
        <taxon>Eukaryota</taxon>
        <taxon>Metazoa</taxon>
        <taxon>Chordata</taxon>
        <taxon>Craniata</taxon>
        <taxon>Vertebrata</taxon>
        <taxon>Euteleostomi</taxon>
        <taxon>Actinopterygii</taxon>
        <taxon>Neopterygii</taxon>
        <taxon>Teleostei</taxon>
        <taxon>Neoteleostei</taxon>
        <taxon>Acanthomorphata</taxon>
        <taxon>Eupercaria</taxon>
        <taxon>Perciformes</taxon>
        <taxon>Notothenioidei</taxon>
        <taxon>Bathydraconidae</taxon>
        <taxon>Gymnodraco</taxon>
    </lineage>
</organism>
<feature type="compositionally biased region" description="Low complexity" evidence="1">
    <location>
        <begin position="545"/>
        <end position="554"/>
    </location>
</feature>
<feature type="region of interest" description="Disordered" evidence="1">
    <location>
        <begin position="1063"/>
        <end position="1083"/>
    </location>
</feature>
<dbReference type="PANTHER" id="PTHR21510:SF16">
    <property type="entry name" value="PROTEIN AKNAD1"/>
    <property type="match status" value="1"/>
</dbReference>
<dbReference type="OrthoDB" id="9045614at2759"/>
<gene>
    <name evidence="3 4" type="primary">LOC117532663</name>
</gene>
<dbReference type="GeneID" id="117532663"/>
<feature type="region of interest" description="Disordered" evidence="1">
    <location>
        <begin position="1265"/>
        <end position="1291"/>
    </location>
</feature>
<feature type="region of interest" description="Disordered" evidence="1">
    <location>
        <begin position="863"/>
        <end position="905"/>
    </location>
</feature>
<sequence>MEGEESDEDVQGEDLPTVLWERCIQQSIFVDLSEDESLHLSDLESSLVLHLSEAESAASESSIHLSGSTELSPLDVTSSESSSVSSQSKRVVESKTKSSILHVSAQRPNTVQDEQPLKREEPGQDTSDEDQDDLPYDGALGSLYFNQTATSEVDMSSDRRDTFHSSPDVPGVLECNRGDREEIIEGLASLGHNSEKQETLSQVDANTERENRLDASKSFKVAPPCPCPSDMSQLLLQHFSQEELLRSGRLIEAETLPEVSLLESVEDTLFSWRPTHNSTVIKSNHSESPNCSSKTNQSFCSDMRNEKTASKNSSLEEKAESEIDNVPSAASDSIISCSPSINSEQGSGDTSDVDLENQEKDEEDHLVQRGPLVRTRSFSDIKYGQGKVHYPLPDFSKVASKVNIPKAPSGPVKPVPQSPSTMHRAQSSPGMLDLINRVMEDSIQPSEKPYVFKDEDKPTAPALVHHLQAEYDKLLTKYAEAENLIDQMRIGTNVQPSSEVMLYLECEDDHQGNLVEGSHVGSSPPRLPTSEHFGEKGETTPQSNTTVVTAASSSQPEEGPSDGEIMTAELTDIISQFMQNVEEFKLSVSKMSMSTAEQQMMLRSMMEAQDQLERKYISRKEEHRALEMQNYMGLCRNAGTFDPNRLVEGDIFRIGMHLEDIKEVIDKNVCEQISPPHSSSTPTHMKEMLHVKPTPLCMPTPSPPPSLHERPSAHFSTEVYKTEEEEEKEEEVEEASEVHEDDVLQQSSELITTDILLKINSHSHSRFSSLSCIRSSLGSLEGLEGQTAEEERGSVLSEALDHSNILAYLSESSSSSRLRHWTPHRLTTYLTCCCSSSTPDSVLNQAGECDLGESASLAVEISSSFDAPRPSDSLSPSEPPLNTSSVSQRIVSPETDSGFGSSYLNQSTSGPFQQNLLTEGVQSQNDGLSSSASEGSCSNVQTAIHPVPQRWASPHPSVQTQPCGAAVEHWVESTTKEPSVRLQEFESSLSAQLHHQVSEPALSITMDTEERGSPLDSCSCNSEAILALQSEVSRLKKELNEGLVQLPHLAQKMDYLTSKYRQGHKSKTRPRTHHRPACNSSSEARIEDWISSDMEPSKSKGTLLPVHTNKQIGAKHSMSVIICSSGTDSGDTSGSEMMLQLQSSPVEGRRGSSSVRSAPESQYKLHEALQSNRGSEGKDSRLTSSPLKGGKQRTQTAIMESFYSKGRTSLFSSLQKPLLQVSYGSCSSLPASYKVREPPLHVHRKRSTQSDTALLPSDVYFQRTPSPAAVSSKTISRTGRRRGSKEEEMSRTLDQAIEVARSMKRTTDRLAKRLSADLAEAHLHSKLHKQPRGGRKHRHNKKSSYQFTL</sequence>
<feature type="compositionally biased region" description="Polar residues" evidence="1">
    <location>
        <begin position="418"/>
        <end position="427"/>
    </location>
</feature>
<dbReference type="PANTHER" id="PTHR21510">
    <property type="entry name" value="AKNA DOMAIN-CONTAINING PROTEIN"/>
    <property type="match status" value="1"/>
</dbReference>
<feature type="region of interest" description="Disordered" evidence="1">
    <location>
        <begin position="281"/>
        <end position="371"/>
    </location>
</feature>
<dbReference type="InterPro" id="IPR052655">
    <property type="entry name" value="AKNA_Centrosome-Trans_reg"/>
</dbReference>
<feature type="region of interest" description="Disordered" evidence="1">
    <location>
        <begin position="189"/>
        <end position="217"/>
    </location>
</feature>
<feature type="region of interest" description="Disordered" evidence="1">
    <location>
        <begin position="513"/>
        <end position="562"/>
    </location>
</feature>
<feature type="region of interest" description="Disordered" evidence="1">
    <location>
        <begin position="52"/>
        <end position="174"/>
    </location>
</feature>
<name>A0A6P8T3G7_GYMAC</name>
<feature type="compositionally biased region" description="Polar residues" evidence="1">
    <location>
        <begin position="281"/>
        <end position="300"/>
    </location>
</feature>
<feature type="compositionally biased region" description="Low complexity" evidence="1">
    <location>
        <begin position="1143"/>
        <end position="1157"/>
    </location>
</feature>
<feature type="compositionally biased region" description="Polar residues" evidence="1">
    <location>
        <begin position="144"/>
        <end position="154"/>
    </location>
</feature>
<dbReference type="KEGG" id="gacu:117532663"/>
<reference evidence="3 4" key="1">
    <citation type="submission" date="2025-04" db="UniProtKB">
        <authorList>
            <consortium name="RefSeq"/>
        </authorList>
    </citation>
    <scope>IDENTIFICATION</scope>
</reference>
<dbReference type="RefSeq" id="XP_034051950.1">
    <property type="nucleotide sequence ID" value="XM_034196059.1"/>
</dbReference>
<feature type="compositionally biased region" description="Polar residues" evidence="1">
    <location>
        <begin position="67"/>
        <end position="77"/>
    </location>
</feature>
<evidence type="ECO:0000313" key="3">
    <source>
        <dbReference type="RefSeq" id="XP_034051949.1"/>
    </source>
</evidence>
<feature type="compositionally biased region" description="Acidic residues" evidence="1">
    <location>
        <begin position="351"/>
        <end position="364"/>
    </location>
</feature>
<dbReference type="Proteomes" id="UP000515161">
    <property type="component" value="Unplaced"/>
</dbReference>
<feature type="compositionally biased region" description="Low complexity" evidence="1">
    <location>
        <begin position="1124"/>
        <end position="1135"/>
    </location>
</feature>
<feature type="compositionally biased region" description="Low complexity" evidence="1">
    <location>
        <begin position="78"/>
        <end position="89"/>
    </location>
</feature>